<gene>
    <name evidence="1" type="ORF">SYK_12090</name>
</gene>
<name>A0ABM8AZE3_9BACT</name>
<keyword evidence="2" id="KW-1185">Reference proteome</keyword>
<dbReference type="EMBL" id="AP026709">
    <property type="protein sequence ID" value="BDQ36849.1"/>
    <property type="molecule type" value="Genomic_DNA"/>
</dbReference>
<proteinExistence type="predicted"/>
<organism evidence="1 2">
    <name type="scientific">Pseudodesulfovibrio nedwellii</name>
    <dbReference type="NCBI Taxonomy" id="2973072"/>
    <lineage>
        <taxon>Bacteria</taxon>
        <taxon>Pseudomonadati</taxon>
        <taxon>Thermodesulfobacteriota</taxon>
        <taxon>Desulfovibrionia</taxon>
        <taxon>Desulfovibrionales</taxon>
        <taxon>Desulfovibrionaceae</taxon>
    </lineage>
</organism>
<protein>
    <submittedName>
        <fullName evidence="1">Uncharacterized protein</fullName>
    </submittedName>
</protein>
<accession>A0ABM8AZE3</accession>
<dbReference type="Proteomes" id="UP001317742">
    <property type="component" value="Chromosome"/>
</dbReference>
<sequence length="49" mass="5456">MSFHPVVIRYVDAVILQNGKESRGVKILLVNDECFGETIDIVTDYLSGT</sequence>
<reference evidence="1 2" key="1">
    <citation type="submission" date="2022-08" db="EMBL/GenBank/DDBJ databases">
        <title>Genome Sequence of the sulphate-reducing bacterium, Pseudodesulfovibrio sp. SYK.</title>
        <authorList>
            <person name="Kondo R."/>
            <person name="Kataoka T."/>
        </authorList>
    </citation>
    <scope>NUCLEOTIDE SEQUENCE [LARGE SCALE GENOMIC DNA]</scope>
    <source>
        <strain evidence="1 2">SYK</strain>
    </source>
</reference>
<evidence type="ECO:0000313" key="2">
    <source>
        <dbReference type="Proteomes" id="UP001317742"/>
    </source>
</evidence>
<evidence type="ECO:0000313" key="1">
    <source>
        <dbReference type="EMBL" id="BDQ36849.1"/>
    </source>
</evidence>